<dbReference type="Proteomes" id="UP000829354">
    <property type="component" value="Chromosome X"/>
</dbReference>
<feature type="compositionally biased region" description="Basic and acidic residues" evidence="1">
    <location>
        <begin position="100"/>
        <end position="113"/>
    </location>
</feature>
<sequence>MATKIEAVMSEAEYGSVTKYNKARQAVEKRCLKDCMNFYDEYSNLIKQTLYITQQLLSKNRTDGEKRHLERELEWRKPVNDRLVQEVVDGAYRLSEIAEKEKAEKETREKTGSNDKNASYTAIQNEIPKDKSLEMEFSKNQDDEKGRSKNHKTPKKLEAAARRPFRLKQYYYMQELQRKRAEESKSATSSQASESIMNEKSDDTAEKQGSAKASSSGENQLAVIAGEFESVSSPRLMIPSVLKPRRNDNFDTLDAENYSLSLKQAISKLI</sequence>
<name>A0AAE9FD02_CAEBR</name>
<protein>
    <submittedName>
        <fullName evidence="2">Uncharacterized protein</fullName>
    </submittedName>
</protein>
<feature type="compositionally biased region" description="Polar residues" evidence="1">
    <location>
        <begin position="114"/>
        <end position="124"/>
    </location>
</feature>
<accession>A0AAE9FD02</accession>
<organism evidence="2 3">
    <name type="scientific">Caenorhabditis briggsae</name>
    <dbReference type="NCBI Taxonomy" id="6238"/>
    <lineage>
        <taxon>Eukaryota</taxon>
        <taxon>Metazoa</taxon>
        <taxon>Ecdysozoa</taxon>
        <taxon>Nematoda</taxon>
        <taxon>Chromadorea</taxon>
        <taxon>Rhabditida</taxon>
        <taxon>Rhabditina</taxon>
        <taxon>Rhabditomorpha</taxon>
        <taxon>Rhabditoidea</taxon>
        <taxon>Rhabditidae</taxon>
        <taxon>Peloderinae</taxon>
        <taxon>Caenorhabditis</taxon>
    </lineage>
</organism>
<evidence type="ECO:0000313" key="2">
    <source>
        <dbReference type="EMBL" id="UMM43458.1"/>
    </source>
</evidence>
<feature type="compositionally biased region" description="Basic and acidic residues" evidence="1">
    <location>
        <begin position="127"/>
        <end position="147"/>
    </location>
</feature>
<reference evidence="2 3" key="1">
    <citation type="submission" date="2022-04" db="EMBL/GenBank/DDBJ databases">
        <title>Chromosome-level reference genomes for two strains of Caenorhabditis briggsae: an improved platform for comparative genomics.</title>
        <authorList>
            <person name="Stevens L."/>
            <person name="Andersen E."/>
        </authorList>
    </citation>
    <scope>NUCLEOTIDE SEQUENCE [LARGE SCALE GENOMIC DNA]</scope>
    <source>
        <strain evidence="2">VX34</strain>
        <tissue evidence="2">Whole-organism</tissue>
    </source>
</reference>
<proteinExistence type="predicted"/>
<feature type="region of interest" description="Disordered" evidence="1">
    <location>
        <begin position="181"/>
        <end position="219"/>
    </location>
</feature>
<dbReference type="AlphaFoldDB" id="A0AAE9FD02"/>
<feature type="compositionally biased region" description="Low complexity" evidence="1">
    <location>
        <begin position="186"/>
        <end position="195"/>
    </location>
</feature>
<feature type="region of interest" description="Disordered" evidence="1">
    <location>
        <begin position="100"/>
        <end position="160"/>
    </location>
</feature>
<evidence type="ECO:0000313" key="3">
    <source>
        <dbReference type="Proteomes" id="UP000829354"/>
    </source>
</evidence>
<feature type="compositionally biased region" description="Basic and acidic residues" evidence="1">
    <location>
        <begin position="197"/>
        <end position="206"/>
    </location>
</feature>
<keyword evidence="3" id="KW-1185">Reference proteome</keyword>
<gene>
    <name evidence="2" type="ORF">L5515_018943</name>
</gene>
<dbReference type="EMBL" id="CP092625">
    <property type="protein sequence ID" value="UMM43458.1"/>
    <property type="molecule type" value="Genomic_DNA"/>
</dbReference>
<evidence type="ECO:0000256" key="1">
    <source>
        <dbReference type="SAM" id="MobiDB-lite"/>
    </source>
</evidence>